<dbReference type="Gene3D" id="3.30.420.10">
    <property type="entry name" value="Ribonuclease H-like superfamily/Ribonuclease H"/>
    <property type="match status" value="1"/>
</dbReference>
<organism evidence="2 3">
    <name type="scientific">Periplaneta americana</name>
    <name type="common">American cockroach</name>
    <name type="synonym">Blatta americana</name>
    <dbReference type="NCBI Taxonomy" id="6978"/>
    <lineage>
        <taxon>Eukaryota</taxon>
        <taxon>Metazoa</taxon>
        <taxon>Ecdysozoa</taxon>
        <taxon>Arthropoda</taxon>
        <taxon>Hexapoda</taxon>
        <taxon>Insecta</taxon>
        <taxon>Pterygota</taxon>
        <taxon>Neoptera</taxon>
        <taxon>Polyneoptera</taxon>
        <taxon>Dictyoptera</taxon>
        <taxon>Blattodea</taxon>
        <taxon>Blattoidea</taxon>
        <taxon>Blattidae</taxon>
        <taxon>Blattinae</taxon>
        <taxon>Periplaneta</taxon>
    </lineage>
</organism>
<evidence type="ECO:0000313" key="2">
    <source>
        <dbReference type="EMBL" id="KAJ4441602.1"/>
    </source>
</evidence>
<feature type="compositionally biased region" description="Basic and acidic residues" evidence="1">
    <location>
        <begin position="21"/>
        <end position="51"/>
    </location>
</feature>
<reference evidence="2 3" key="1">
    <citation type="journal article" date="2022" name="Allergy">
        <title>Genome assembly and annotation of Periplaneta americana reveal a comprehensive cockroach allergen profile.</title>
        <authorList>
            <person name="Wang L."/>
            <person name="Xiong Q."/>
            <person name="Saelim N."/>
            <person name="Wang L."/>
            <person name="Nong W."/>
            <person name="Wan A.T."/>
            <person name="Shi M."/>
            <person name="Liu X."/>
            <person name="Cao Q."/>
            <person name="Hui J.H.L."/>
            <person name="Sookrung N."/>
            <person name="Leung T.F."/>
            <person name="Tungtrongchitr A."/>
            <person name="Tsui S.K.W."/>
        </authorList>
    </citation>
    <scope>NUCLEOTIDE SEQUENCE [LARGE SCALE GENOMIC DNA]</scope>
    <source>
        <strain evidence="2">PWHHKU_190912</strain>
    </source>
</reference>
<proteinExistence type="predicted"/>
<dbReference type="PANTHER" id="PTHR47326:SF1">
    <property type="entry name" value="HTH PSQ-TYPE DOMAIN-CONTAINING PROTEIN"/>
    <property type="match status" value="1"/>
</dbReference>
<feature type="region of interest" description="Disordered" evidence="1">
    <location>
        <begin position="254"/>
        <end position="286"/>
    </location>
</feature>
<comment type="caution">
    <text evidence="2">The sequence shown here is derived from an EMBL/GenBank/DDBJ whole genome shotgun (WGS) entry which is preliminary data.</text>
</comment>
<name>A0ABQ8T6S0_PERAM</name>
<dbReference type="Proteomes" id="UP001148838">
    <property type="component" value="Unassembled WGS sequence"/>
</dbReference>
<dbReference type="InterPro" id="IPR036397">
    <property type="entry name" value="RNaseH_sf"/>
</dbReference>
<protein>
    <submittedName>
        <fullName evidence="2">Uncharacterized protein</fullName>
    </submittedName>
</protein>
<keyword evidence="3" id="KW-1185">Reference proteome</keyword>
<feature type="region of interest" description="Disordered" evidence="1">
    <location>
        <begin position="21"/>
        <end position="91"/>
    </location>
</feature>
<feature type="compositionally biased region" description="Basic and acidic residues" evidence="1">
    <location>
        <begin position="58"/>
        <end position="90"/>
    </location>
</feature>
<sequence length="655" mass="76867">MFKWMRAREVRYGWGQRGRWTGEQRERWTRGREVRWMGSERKMDGRTEKGGRKNRHKEGREDKEKGGRVNKEKGERVKKEKGEREDREKGSVIPWTGVKKSVLIRVLREKKFSREISANVWGHNPPSIAMNLGWYDTYRIRFRKPEATSSDLRRVQLTALAIFAVNKPCPLISTASNSGDNRWRCAPGDDRRKQTNSMDKEIDRRIASTWKKVLEFVLHSYGQEPEIAEHGADLQQLHCTCTYVRGAILVTHQQTDTKIRKMSKKNGKENTQNKPEGQSQKRRSGIEDVVRLTNRTKWHWGGHMVRIQPTRWAHTATLWDPRIGWRNRGRPRTRWRDEFKLQLGGLWTRIDAKEHGGRTQSTNFERQQQPVLIEYGGNGPDGETIKAWCEKFLAAGSVNKQSGGSRRVSEEKIEEIRAGFQRSPQKSIRHAFRQFNVPRLTVQIIQQLKPDDRPRRQTFTIEMLDCIDRNPQFLGNVLFSDEATFRVSGSVNWHNVRIRDTQIPFVYREHARDSPKVNVWCGLMNKIVGPFFFHEESITGPVYQDILEQFLYHQVADLQPQVIFQQDGAHPHWSLNIRNSLTETFPDRWIGSGRLIWWPPRSPDITPLDFFLWGYVKDRVFETSVQDLQDFRTRTRDTIATVSMNMLDRTWNEID</sequence>
<dbReference type="PANTHER" id="PTHR47326">
    <property type="entry name" value="TRANSPOSABLE ELEMENT TC3 TRANSPOSASE-LIKE PROTEIN"/>
    <property type="match status" value="1"/>
</dbReference>
<dbReference type="EMBL" id="JAJSOF020000015">
    <property type="protein sequence ID" value="KAJ4441602.1"/>
    <property type="molecule type" value="Genomic_DNA"/>
</dbReference>
<accession>A0ABQ8T6S0</accession>
<evidence type="ECO:0000313" key="3">
    <source>
        <dbReference type="Proteomes" id="UP001148838"/>
    </source>
</evidence>
<evidence type="ECO:0000256" key="1">
    <source>
        <dbReference type="SAM" id="MobiDB-lite"/>
    </source>
</evidence>
<feature type="compositionally biased region" description="Polar residues" evidence="1">
    <location>
        <begin position="269"/>
        <end position="278"/>
    </location>
</feature>
<gene>
    <name evidence="2" type="ORF">ANN_11458</name>
</gene>